<proteinExistence type="predicted"/>
<sequence length="46" mass="5229">MYKFTVTPSPNLDELRTIQAVSHLRSASSESFLDTLLPTTNAFQYH</sequence>
<dbReference type="EMBL" id="CAJOBC010011089">
    <property type="protein sequence ID" value="CAF4006603.1"/>
    <property type="molecule type" value="Genomic_DNA"/>
</dbReference>
<evidence type="ECO:0000313" key="3">
    <source>
        <dbReference type="Proteomes" id="UP000663829"/>
    </source>
</evidence>
<dbReference type="AlphaFoldDB" id="A0A814ZF25"/>
<accession>A0A814ZF25</accession>
<protein>
    <submittedName>
        <fullName evidence="1">Uncharacterized protein</fullName>
    </submittedName>
</protein>
<organism evidence="1 3">
    <name type="scientific">Didymodactylos carnosus</name>
    <dbReference type="NCBI Taxonomy" id="1234261"/>
    <lineage>
        <taxon>Eukaryota</taxon>
        <taxon>Metazoa</taxon>
        <taxon>Spiralia</taxon>
        <taxon>Gnathifera</taxon>
        <taxon>Rotifera</taxon>
        <taxon>Eurotatoria</taxon>
        <taxon>Bdelloidea</taxon>
        <taxon>Philodinida</taxon>
        <taxon>Philodinidae</taxon>
        <taxon>Didymodactylos</taxon>
    </lineage>
</organism>
<dbReference type="EMBL" id="CAJNOQ010010094">
    <property type="protein sequence ID" value="CAF1242727.1"/>
    <property type="molecule type" value="Genomic_DNA"/>
</dbReference>
<dbReference type="Proteomes" id="UP000663829">
    <property type="component" value="Unassembled WGS sequence"/>
</dbReference>
<keyword evidence="3" id="KW-1185">Reference proteome</keyword>
<feature type="non-terminal residue" evidence="1">
    <location>
        <position position="1"/>
    </location>
</feature>
<evidence type="ECO:0000313" key="1">
    <source>
        <dbReference type="EMBL" id="CAF1242727.1"/>
    </source>
</evidence>
<name>A0A814ZF25_9BILA</name>
<evidence type="ECO:0000313" key="2">
    <source>
        <dbReference type="EMBL" id="CAF4006603.1"/>
    </source>
</evidence>
<dbReference type="Proteomes" id="UP000681722">
    <property type="component" value="Unassembled WGS sequence"/>
</dbReference>
<reference evidence="1" key="1">
    <citation type="submission" date="2021-02" db="EMBL/GenBank/DDBJ databases">
        <authorList>
            <person name="Nowell W R."/>
        </authorList>
    </citation>
    <scope>NUCLEOTIDE SEQUENCE</scope>
</reference>
<comment type="caution">
    <text evidence="1">The sequence shown here is derived from an EMBL/GenBank/DDBJ whole genome shotgun (WGS) entry which is preliminary data.</text>
</comment>
<gene>
    <name evidence="1" type="ORF">GPM918_LOCUS25738</name>
    <name evidence="2" type="ORF">SRO942_LOCUS25774</name>
</gene>
<dbReference type="OrthoDB" id="6753017at2759"/>